<keyword evidence="1" id="KW-1133">Transmembrane helix</keyword>
<accession>A0ABM5W378</accession>
<dbReference type="Proteomes" id="UP000028530">
    <property type="component" value="Plasmid pPME5"/>
</dbReference>
<protein>
    <submittedName>
        <fullName evidence="2">Uncharacterized protein</fullName>
    </submittedName>
</protein>
<geneLocation type="plasmid" evidence="3"/>
<evidence type="ECO:0000256" key="1">
    <source>
        <dbReference type="SAM" id="Phobius"/>
    </source>
</evidence>
<keyword evidence="3" id="KW-1185">Reference proteome</keyword>
<dbReference type="EMBL" id="CP013125">
    <property type="protein sequence ID" value="ALN21705.1"/>
    <property type="molecule type" value="Genomic_DNA"/>
</dbReference>
<evidence type="ECO:0000313" key="3">
    <source>
        <dbReference type="Proteomes" id="UP000028530"/>
    </source>
</evidence>
<gene>
    <name evidence="2" type="ORF">DW68_023775</name>
</gene>
<sequence length="80" mass="8610">MQLLFSLAMFGLAVLALVLPLAEVSNFSPLIRVVLDGVQGAFTLACFLVSAQVACACRRARNETAGIRPVMIMKWVPECA</sequence>
<keyword evidence="2" id="KW-0614">Plasmid</keyword>
<organism evidence="2 3">
    <name type="scientific">Ectopseudomonas mendocina S5.2</name>
    <dbReference type="NCBI Taxonomy" id="1225174"/>
    <lineage>
        <taxon>Bacteria</taxon>
        <taxon>Pseudomonadati</taxon>
        <taxon>Pseudomonadota</taxon>
        <taxon>Gammaproteobacteria</taxon>
        <taxon>Pseudomonadales</taxon>
        <taxon>Pseudomonadaceae</taxon>
        <taxon>Ectopseudomonas</taxon>
    </lineage>
</organism>
<keyword evidence="1" id="KW-0472">Membrane</keyword>
<reference evidence="2 3" key="1">
    <citation type="submission" date="2015-11" db="EMBL/GenBank/DDBJ databases">
        <authorList>
            <person name="Chong T.M."/>
            <person name="Chan K.G."/>
            <person name="Dessaux Y."/>
        </authorList>
    </citation>
    <scope>NUCLEOTIDE SEQUENCE [LARGE SCALE GENOMIC DNA]</scope>
    <source>
        <strain evidence="2 3">S5.2</strain>
        <plasmid evidence="3">Plasmid</plasmid>
    </source>
</reference>
<proteinExistence type="predicted"/>
<feature type="transmembrane region" description="Helical" evidence="1">
    <location>
        <begin position="30"/>
        <end position="51"/>
    </location>
</feature>
<evidence type="ECO:0000313" key="2">
    <source>
        <dbReference type="EMBL" id="ALN21705.1"/>
    </source>
</evidence>
<keyword evidence="1" id="KW-0812">Transmembrane</keyword>
<name>A0ABM5W378_ECTME</name>